<evidence type="ECO:0000313" key="2">
    <source>
        <dbReference type="EMBL" id="MFD2937300.1"/>
    </source>
</evidence>
<comment type="caution">
    <text evidence="2">The sequence shown here is derived from an EMBL/GenBank/DDBJ whole genome shotgun (WGS) entry which is preliminary data.</text>
</comment>
<evidence type="ECO:0000259" key="1">
    <source>
        <dbReference type="Pfam" id="PF13577"/>
    </source>
</evidence>
<proteinExistence type="predicted"/>
<dbReference type="Proteomes" id="UP001597512">
    <property type="component" value="Unassembled WGS sequence"/>
</dbReference>
<accession>A0ABW6ATL2</accession>
<dbReference type="RefSeq" id="WP_381507131.1">
    <property type="nucleotide sequence ID" value="NZ_JBHUOM010000024.1"/>
</dbReference>
<keyword evidence="3" id="KW-1185">Reference proteome</keyword>
<dbReference type="SUPFAM" id="SSF54427">
    <property type="entry name" value="NTF2-like"/>
    <property type="match status" value="1"/>
</dbReference>
<protein>
    <submittedName>
        <fullName evidence="2">Nuclear transport factor 2 family protein</fullName>
    </submittedName>
</protein>
<feature type="domain" description="SnoaL-like" evidence="1">
    <location>
        <begin position="7"/>
        <end position="85"/>
    </location>
</feature>
<name>A0ABW6ATL2_9BACT</name>
<dbReference type="Gene3D" id="3.10.450.50">
    <property type="match status" value="1"/>
</dbReference>
<dbReference type="Pfam" id="PF13577">
    <property type="entry name" value="SnoaL_4"/>
    <property type="match status" value="1"/>
</dbReference>
<gene>
    <name evidence="2" type="ORF">ACFS25_26230</name>
</gene>
<organism evidence="2 3">
    <name type="scientific">Spirosoma flavum</name>
    <dbReference type="NCBI Taxonomy" id="2048557"/>
    <lineage>
        <taxon>Bacteria</taxon>
        <taxon>Pseudomonadati</taxon>
        <taxon>Bacteroidota</taxon>
        <taxon>Cytophagia</taxon>
        <taxon>Cytophagales</taxon>
        <taxon>Cytophagaceae</taxon>
        <taxon>Spirosoma</taxon>
    </lineage>
</organism>
<dbReference type="EMBL" id="JBHUOM010000024">
    <property type="protein sequence ID" value="MFD2937300.1"/>
    <property type="molecule type" value="Genomic_DNA"/>
</dbReference>
<dbReference type="InterPro" id="IPR032710">
    <property type="entry name" value="NTF2-like_dom_sf"/>
</dbReference>
<reference evidence="3" key="1">
    <citation type="journal article" date="2019" name="Int. J. Syst. Evol. Microbiol.">
        <title>The Global Catalogue of Microorganisms (GCM) 10K type strain sequencing project: providing services to taxonomists for standard genome sequencing and annotation.</title>
        <authorList>
            <consortium name="The Broad Institute Genomics Platform"/>
            <consortium name="The Broad Institute Genome Sequencing Center for Infectious Disease"/>
            <person name="Wu L."/>
            <person name="Ma J."/>
        </authorList>
    </citation>
    <scope>NUCLEOTIDE SEQUENCE [LARGE SCALE GENOMIC DNA]</scope>
    <source>
        <strain evidence="3">KCTC 52490</strain>
    </source>
</reference>
<dbReference type="InterPro" id="IPR037401">
    <property type="entry name" value="SnoaL-like"/>
</dbReference>
<sequence>MQLQFDVIQTVNALFNTTDRQEWQSCQDLFANEVLLDYESLSGPAPLRLAPSQMISAWQQVLPGFAFTQHMLSNHEVSVIGAGQTRLIDYLFF</sequence>
<evidence type="ECO:0000313" key="3">
    <source>
        <dbReference type="Proteomes" id="UP001597512"/>
    </source>
</evidence>